<evidence type="ECO:0000256" key="2">
    <source>
        <dbReference type="SAM" id="Phobius"/>
    </source>
</evidence>
<dbReference type="OrthoDB" id="1436450at2759"/>
<keyword evidence="2" id="KW-1133">Transmembrane helix</keyword>
<evidence type="ECO:0000256" key="1">
    <source>
        <dbReference type="SAM" id="MobiDB-lite"/>
    </source>
</evidence>
<keyword evidence="2" id="KW-0472">Membrane</keyword>
<evidence type="ECO:0000313" key="3">
    <source>
        <dbReference type="EMBL" id="KAF5334933.1"/>
    </source>
</evidence>
<feature type="compositionally biased region" description="Pro residues" evidence="1">
    <location>
        <begin position="158"/>
        <end position="170"/>
    </location>
</feature>
<feature type="compositionally biased region" description="Polar residues" evidence="1">
    <location>
        <begin position="462"/>
        <end position="474"/>
    </location>
</feature>
<feature type="region of interest" description="Disordered" evidence="1">
    <location>
        <begin position="383"/>
        <end position="537"/>
    </location>
</feature>
<gene>
    <name evidence="3" type="ORF">D9611_010049</name>
</gene>
<proteinExistence type="predicted"/>
<feature type="transmembrane region" description="Helical" evidence="2">
    <location>
        <begin position="239"/>
        <end position="265"/>
    </location>
</feature>
<feature type="transmembrane region" description="Helical" evidence="2">
    <location>
        <begin position="645"/>
        <end position="667"/>
    </location>
</feature>
<feature type="region of interest" description="Disordered" evidence="1">
    <location>
        <begin position="320"/>
        <end position="350"/>
    </location>
</feature>
<accession>A0A8H5FFW2</accession>
<feature type="compositionally biased region" description="Low complexity" evidence="1">
    <location>
        <begin position="1"/>
        <end position="14"/>
    </location>
</feature>
<protein>
    <submittedName>
        <fullName evidence="3">Uncharacterized protein</fullName>
    </submittedName>
</protein>
<feature type="region of interest" description="Disordered" evidence="1">
    <location>
        <begin position="114"/>
        <end position="205"/>
    </location>
</feature>
<dbReference type="AlphaFoldDB" id="A0A8H5FFW2"/>
<feature type="compositionally biased region" description="Polar residues" evidence="1">
    <location>
        <begin position="147"/>
        <end position="157"/>
    </location>
</feature>
<dbReference type="Proteomes" id="UP000541558">
    <property type="component" value="Unassembled WGS sequence"/>
</dbReference>
<feature type="compositionally biased region" description="Polar residues" evidence="1">
    <location>
        <begin position="55"/>
        <end position="67"/>
    </location>
</feature>
<name>A0A8H5FFW2_9AGAR</name>
<feature type="compositionally biased region" description="Pro residues" evidence="1">
    <location>
        <begin position="183"/>
        <end position="195"/>
    </location>
</feature>
<feature type="compositionally biased region" description="Low complexity" evidence="1">
    <location>
        <begin position="475"/>
        <end position="488"/>
    </location>
</feature>
<feature type="compositionally biased region" description="Polar residues" evidence="1">
    <location>
        <begin position="424"/>
        <end position="436"/>
    </location>
</feature>
<dbReference type="EMBL" id="JAACJK010000065">
    <property type="protein sequence ID" value="KAF5334933.1"/>
    <property type="molecule type" value="Genomic_DNA"/>
</dbReference>
<feature type="transmembrane region" description="Helical" evidence="2">
    <location>
        <begin position="277"/>
        <end position="296"/>
    </location>
</feature>
<feature type="compositionally biased region" description="Acidic residues" evidence="1">
    <location>
        <begin position="512"/>
        <end position="522"/>
    </location>
</feature>
<feature type="region of interest" description="Disordered" evidence="1">
    <location>
        <begin position="1"/>
        <end position="89"/>
    </location>
</feature>
<comment type="caution">
    <text evidence="3">The sequence shown here is derived from an EMBL/GenBank/DDBJ whole genome shotgun (WGS) entry which is preliminary data.</text>
</comment>
<keyword evidence="4" id="KW-1185">Reference proteome</keyword>
<sequence length="765" mass="81119">MSPSPSSSYPPSTSLNATTRRPGSSSSSSPREAAPNTRRSQSHQHHRSASSNANTLVNSDGHATQDSAPRASGGLPPPPSSYTFSGTNGPAAVIAEGVSANRANHRSKISSFSMASTAVDSHSHGGVGAPPPSAYPLGAASAHRSTKSGSSLNSTVNKPPPQLGAQPRPPSSHKSRTGWHPPQAHPPPSAPPPHPQAQDEEAPTPTCCGVVQESVERAREDRYGPHAAAKPQPWVVLKMAVAITFGLMGYAAYVYVGVLVVPMLQAKPAAEGSRREGIGLLVGFAVLWTWMLWSYIKVILTSPGYAKDYVPKTPKPPCISVPPGSTIGGHSPQASQTLSFSPARRPSQDSRYTLTFSEPAATPGLARGIGGPSYEELSLMLAQPSGEGNNGNGKMDSSRQTGTGRSLDLIRSTPAVPLERSHSQPRLSSYFPSTSNHPHPHPHPHPSATNNLAVPQRPNVVERTTSARTVRSEQSGSGKSKDGLSGSDALRFDQGEMVNGHGNAGRAAVAEGSEDRDSESEGEGVGNRARETESRASLSLREALGAPRAGAGADVEAQAGGVDSAVAGRMSAAGARQRLKRGKRPAGSGPNLLLCCWWLAEKEGDTQSKRGSSKGAKPRTYISRRPPMTPVLDPFIRYCDRDGDWTAAFLCCAYIVGSVIPYTVKGFNEPGVDVNPQQIVVVALSALFALFTFTLTVSHVVMIMMGQTTVENMQIQTMRERESEQLGKAYRWWESGISPLNIDEVITVLIWLLTVMRSSGISFYR</sequence>
<organism evidence="3 4">
    <name type="scientific">Ephemerocybe angulata</name>
    <dbReference type="NCBI Taxonomy" id="980116"/>
    <lineage>
        <taxon>Eukaryota</taxon>
        <taxon>Fungi</taxon>
        <taxon>Dikarya</taxon>
        <taxon>Basidiomycota</taxon>
        <taxon>Agaricomycotina</taxon>
        <taxon>Agaricomycetes</taxon>
        <taxon>Agaricomycetidae</taxon>
        <taxon>Agaricales</taxon>
        <taxon>Agaricineae</taxon>
        <taxon>Psathyrellaceae</taxon>
        <taxon>Ephemerocybe</taxon>
    </lineage>
</organism>
<keyword evidence="2" id="KW-0812">Transmembrane</keyword>
<feature type="transmembrane region" description="Helical" evidence="2">
    <location>
        <begin position="679"/>
        <end position="704"/>
    </location>
</feature>
<evidence type="ECO:0000313" key="4">
    <source>
        <dbReference type="Proteomes" id="UP000541558"/>
    </source>
</evidence>
<reference evidence="3 4" key="1">
    <citation type="journal article" date="2020" name="ISME J.">
        <title>Uncovering the hidden diversity of litter-decomposition mechanisms in mushroom-forming fungi.</title>
        <authorList>
            <person name="Floudas D."/>
            <person name="Bentzer J."/>
            <person name="Ahren D."/>
            <person name="Johansson T."/>
            <person name="Persson P."/>
            <person name="Tunlid A."/>
        </authorList>
    </citation>
    <scope>NUCLEOTIDE SEQUENCE [LARGE SCALE GENOMIC DNA]</scope>
    <source>
        <strain evidence="3 4">CBS 175.51</strain>
    </source>
</reference>